<proteinExistence type="predicted"/>
<protein>
    <submittedName>
        <fullName evidence="1">Uncharacterized protein</fullName>
    </submittedName>
</protein>
<reference evidence="2" key="1">
    <citation type="journal article" date="2019" name="Int. J. Syst. Evol. Microbiol.">
        <title>The Global Catalogue of Microorganisms (GCM) 10K type strain sequencing project: providing services to taxonomists for standard genome sequencing and annotation.</title>
        <authorList>
            <consortium name="The Broad Institute Genomics Platform"/>
            <consortium name="The Broad Institute Genome Sequencing Center for Infectious Disease"/>
            <person name="Wu L."/>
            <person name="Ma J."/>
        </authorList>
    </citation>
    <scope>NUCLEOTIDE SEQUENCE [LARGE SCALE GENOMIC DNA]</scope>
    <source>
        <strain evidence="2">JCM 31290</strain>
    </source>
</reference>
<sequence>MRRPDRMYDADGLLLEALSLGNCGHLRTVRALIWANVQSAPFLGSTVFTVVPRWSPLDLVR</sequence>
<accession>A0ABP8FP53</accession>
<comment type="caution">
    <text evidence="1">The sequence shown here is derived from an EMBL/GenBank/DDBJ whole genome shotgun (WGS) entry which is preliminary data.</text>
</comment>
<evidence type="ECO:0000313" key="1">
    <source>
        <dbReference type="EMBL" id="GAA4307993.1"/>
    </source>
</evidence>
<dbReference type="Proteomes" id="UP001501115">
    <property type="component" value="Unassembled WGS sequence"/>
</dbReference>
<dbReference type="EMBL" id="BAABET010000003">
    <property type="protein sequence ID" value="GAA4307993.1"/>
    <property type="molecule type" value="Genomic_DNA"/>
</dbReference>
<evidence type="ECO:0000313" key="2">
    <source>
        <dbReference type="Proteomes" id="UP001501115"/>
    </source>
</evidence>
<keyword evidence="2" id="KW-1185">Reference proteome</keyword>
<gene>
    <name evidence="1" type="ORF">GCM10023086_26720</name>
</gene>
<name>A0ABP8FP53_9ACTN</name>
<organism evidence="1 2">
    <name type="scientific">Streptomyces venetus</name>
    <dbReference type="NCBI Taxonomy" id="1701086"/>
    <lineage>
        <taxon>Bacteria</taxon>
        <taxon>Bacillati</taxon>
        <taxon>Actinomycetota</taxon>
        <taxon>Actinomycetes</taxon>
        <taxon>Kitasatosporales</taxon>
        <taxon>Streptomycetaceae</taxon>
        <taxon>Streptomyces</taxon>
    </lineage>
</organism>